<feature type="compositionally biased region" description="Basic and acidic residues" evidence="1">
    <location>
        <begin position="138"/>
        <end position="157"/>
    </location>
</feature>
<dbReference type="EMBL" id="CAICTM010000549">
    <property type="protein sequence ID" value="CAB9512696.1"/>
    <property type="molecule type" value="Genomic_DNA"/>
</dbReference>
<feature type="compositionally biased region" description="Low complexity" evidence="1">
    <location>
        <begin position="190"/>
        <end position="227"/>
    </location>
</feature>
<organism evidence="2 3">
    <name type="scientific">Seminavis robusta</name>
    <dbReference type="NCBI Taxonomy" id="568900"/>
    <lineage>
        <taxon>Eukaryota</taxon>
        <taxon>Sar</taxon>
        <taxon>Stramenopiles</taxon>
        <taxon>Ochrophyta</taxon>
        <taxon>Bacillariophyta</taxon>
        <taxon>Bacillariophyceae</taxon>
        <taxon>Bacillariophycidae</taxon>
        <taxon>Naviculales</taxon>
        <taxon>Naviculaceae</taxon>
        <taxon>Seminavis</taxon>
    </lineage>
</organism>
<dbReference type="AlphaFoldDB" id="A0A9N8HG05"/>
<dbReference type="InterPro" id="IPR032675">
    <property type="entry name" value="LRR_dom_sf"/>
</dbReference>
<keyword evidence="3" id="KW-1185">Reference proteome</keyword>
<feature type="region of interest" description="Disordered" evidence="1">
    <location>
        <begin position="190"/>
        <end position="229"/>
    </location>
</feature>
<evidence type="ECO:0000313" key="3">
    <source>
        <dbReference type="Proteomes" id="UP001153069"/>
    </source>
</evidence>
<feature type="compositionally biased region" description="Polar residues" evidence="1">
    <location>
        <begin position="565"/>
        <end position="579"/>
    </location>
</feature>
<evidence type="ECO:0000256" key="1">
    <source>
        <dbReference type="SAM" id="MobiDB-lite"/>
    </source>
</evidence>
<sequence length="635" mass="71563">MDPGSGAFLFCSADELTHERLRQNDEDFVDLQVFLSSTSNLHDFTDALWHNTSIQEALLLIHESFGDTSEHEILLFFAVLGRLPQLARLYFNTYRFPFVCRLPVRAFTNVSRSARKLIEFKLWRTDICLFLPKKKNEKHDEDSHEQQDHQQQQEKEPPPQQQLQDWANALAACRNLREFRIIKCRLTNSNETNNPQEQEPTQNTTTNNTRRNSAASRRSSTTTTSTTDAKKKEDACCGCTLDPLLESLAQLPQLREVELSATKLAALGNLSHDSLKKLISSSHTLQSLSLSNFDLSEEAVVVIGQSLLRQHDDTNTTQHQHQHHRRPMAQSAVSAAPRRNRNNNNNNNTRRYSTSNIRNLRLAGVGSTASMLTKPIREAFRQVLQYNYKLERLFLFDNRNLQEEIAFYLKLNKLGRQRLLRQDCKEASKTEWMDVLVHVRDDLDCLFYFLSINPLLLQHHYCPTRRTKEDNNTAEAEADCNDEAAADDDDEEGDEKRNNNDSDSLRSSDAKECDKEAERTSQECLFSESNNNNHVASTLSSVGCENDCALGDPGCSSIAIMEGKTGSTGDSTPETPSSDCENESAAGSGDGCSKECDASGNDVMTQASPSLDYENECARGAPARSSSFNEEEKRA</sequence>
<dbReference type="SUPFAM" id="SSF52047">
    <property type="entry name" value="RNI-like"/>
    <property type="match status" value="1"/>
</dbReference>
<reference evidence="2" key="1">
    <citation type="submission" date="2020-06" db="EMBL/GenBank/DDBJ databases">
        <authorList>
            <consortium name="Plant Systems Biology data submission"/>
        </authorList>
    </citation>
    <scope>NUCLEOTIDE SEQUENCE</scope>
    <source>
        <strain evidence="2">D6</strain>
    </source>
</reference>
<feature type="region of interest" description="Disordered" evidence="1">
    <location>
        <begin position="313"/>
        <end position="354"/>
    </location>
</feature>
<feature type="compositionally biased region" description="Basic and acidic residues" evidence="1">
    <location>
        <begin position="494"/>
        <end position="513"/>
    </location>
</feature>
<dbReference type="Gene3D" id="3.80.10.10">
    <property type="entry name" value="Ribonuclease Inhibitor"/>
    <property type="match status" value="1"/>
</dbReference>
<proteinExistence type="predicted"/>
<comment type="caution">
    <text evidence="2">The sequence shown here is derived from an EMBL/GenBank/DDBJ whole genome shotgun (WGS) entry which is preliminary data.</text>
</comment>
<feature type="compositionally biased region" description="Low complexity" evidence="1">
    <location>
        <begin position="342"/>
        <end position="354"/>
    </location>
</feature>
<feature type="region of interest" description="Disordered" evidence="1">
    <location>
        <begin position="470"/>
        <end position="513"/>
    </location>
</feature>
<protein>
    <submittedName>
        <fullName evidence="2">Uncharacterized protein</fullName>
    </submittedName>
</protein>
<feature type="region of interest" description="Disordered" evidence="1">
    <location>
        <begin position="138"/>
        <end position="162"/>
    </location>
</feature>
<dbReference type="Proteomes" id="UP001153069">
    <property type="component" value="Unassembled WGS sequence"/>
</dbReference>
<evidence type="ECO:0000313" key="2">
    <source>
        <dbReference type="EMBL" id="CAB9512696.1"/>
    </source>
</evidence>
<feature type="compositionally biased region" description="Acidic residues" evidence="1">
    <location>
        <begin position="476"/>
        <end position="493"/>
    </location>
</feature>
<feature type="region of interest" description="Disordered" evidence="1">
    <location>
        <begin position="563"/>
        <end position="635"/>
    </location>
</feature>
<accession>A0A9N8HG05</accession>
<name>A0A9N8HG05_9STRA</name>
<gene>
    <name evidence="2" type="ORF">SEMRO_550_G164760.1</name>
</gene>